<dbReference type="InterPro" id="IPR051462">
    <property type="entry name" value="CBS_domain-containing"/>
</dbReference>
<reference evidence="4 5" key="1">
    <citation type="submission" date="2019-08" db="EMBL/GenBank/DDBJ databases">
        <title>In-depth cultivation of the pig gut microbiome towards novel bacterial diversity and tailored functional studies.</title>
        <authorList>
            <person name="Wylensek D."/>
            <person name="Hitch T.C.A."/>
            <person name="Clavel T."/>
        </authorList>
    </citation>
    <scope>NUCLEOTIDE SEQUENCE [LARGE SCALE GENOMIC DNA]</scope>
    <source>
        <strain evidence="4 5">Bifido-178-WT-2B</strain>
    </source>
</reference>
<keyword evidence="2" id="KW-0129">CBS domain</keyword>
<dbReference type="EMBL" id="VUMX01000024">
    <property type="protein sequence ID" value="MST87598.1"/>
    <property type="molecule type" value="Genomic_DNA"/>
</dbReference>
<organism evidence="4 5">
    <name type="scientific">Lactobacillus porci</name>
    <dbReference type="NCBI Taxonomy" id="2012477"/>
    <lineage>
        <taxon>Bacteria</taxon>
        <taxon>Bacillati</taxon>
        <taxon>Bacillota</taxon>
        <taxon>Bacilli</taxon>
        <taxon>Lactobacillales</taxon>
        <taxon>Lactobacillaceae</taxon>
        <taxon>Lactobacillus</taxon>
    </lineage>
</organism>
<dbReference type="SUPFAM" id="SSF54631">
    <property type="entry name" value="CBS-domain pair"/>
    <property type="match status" value="1"/>
</dbReference>
<proteinExistence type="predicted"/>
<evidence type="ECO:0000256" key="2">
    <source>
        <dbReference type="PROSITE-ProRule" id="PRU00703"/>
    </source>
</evidence>
<feature type="domain" description="CBS" evidence="3">
    <location>
        <begin position="18"/>
        <end position="75"/>
    </location>
</feature>
<dbReference type="RefSeq" id="WP_154549203.1">
    <property type="nucleotide sequence ID" value="NZ_JBKZBY010000014.1"/>
</dbReference>
<dbReference type="InterPro" id="IPR048125">
    <property type="entry name" value="CBS_CbpB"/>
</dbReference>
<name>A0A6A8MFK0_9LACO</name>
<evidence type="ECO:0000259" key="3">
    <source>
        <dbReference type="PROSITE" id="PS51371"/>
    </source>
</evidence>
<keyword evidence="1" id="KW-0677">Repeat</keyword>
<dbReference type="InterPro" id="IPR046342">
    <property type="entry name" value="CBS_dom_sf"/>
</dbReference>
<dbReference type="InterPro" id="IPR000644">
    <property type="entry name" value="CBS_dom"/>
</dbReference>
<dbReference type="OrthoDB" id="2375431at2"/>
<dbReference type="NCBIfam" id="NF041630">
    <property type="entry name" value="CBS_CbpB"/>
    <property type="match status" value="1"/>
</dbReference>
<dbReference type="PROSITE" id="PS51371">
    <property type="entry name" value="CBS"/>
    <property type="match status" value="1"/>
</dbReference>
<dbReference type="Proteomes" id="UP000438120">
    <property type="component" value="Unassembled WGS sequence"/>
</dbReference>
<dbReference type="Pfam" id="PF00571">
    <property type="entry name" value="CBS"/>
    <property type="match status" value="2"/>
</dbReference>
<dbReference type="PANTHER" id="PTHR48108:SF26">
    <property type="entry name" value="CBS DOMAIN-CONTAINING PROTEIN DDB_G0289609"/>
    <property type="match status" value="1"/>
</dbReference>
<sequence length="173" mass="19534">MFSPAIQRLIESKSGSFMIPASKIACVSADNPLFHAFLILTKVKYAKVPVLDHGKLVGLLSLAMITDKMLGDHKIDTDVLNHLQVKDVMQKDYLALNVTQKSLEDQLHLLVDANFIPIVDDEGIFQGIITRREWLKAFNYVVHNFDEEYVAIEKSRIVNLNQADVPDESNQVQ</sequence>
<evidence type="ECO:0000313" key="4">
    <source>
        <dbReference type="EMBL" id="MST87598.1"/>
    </source>
</evidence>
<keyword evidence="5" id="KW-1185">Reference proteome</keyword>
<evidence type="ECO:0000313" key="5">
    <source>
        <dbReference type="Proteomes" id="UP000438120"/>
    </source>
</evidence>
<accession>A0A6A8MFK0</accession>
<dbReference type="AlphaFoldDB" id="A0A6A8MFK0"/>
<dbReference type="PANTHER" id="PTHR48108">
    <property type="entry name" value="CBS DOMAIN-CONTAINING PROTEIN CBSX2, CHLOROPLASTIC"/>
    <property type="match status" value="1"/>
</dbReference>
<dbReference type="CDD" id="cd04643">
    <property type="entry name" value="CBS_pair_bac"/>
    <property type="match status" value="1"/>
</dbReference>
<gene>
    <name evidence="4" type="ORF">FYJ62_08175</name>
</gene>
<comment type="caution">
    <text evidence="4">The sequence shown here is derived from an EMBL/GenBank/DDBJ whole genome shotgun (WGS) entry which is preliminary data.</text>
</comment>
<dbReference type="Gene3D" id="3.10.580.10">
    <property type="entry name" value="CBS-domain"/>
    <property type="match status" value="1"/>
</dbReference>
<protein>
    <submittedName>
        <fullName evidence="4">CBS domain-containing protein</fullName>
    </submittedName>
</protein>
<evidence type="ECO:0000256" key="1">
    <source>
        <dbReference type="ARBA" id="ARBA00022737"/>
    </source>
</evidence>